<dbReference type="OrthoDB" id="2437342at2759"/>
<dbReference type="InterPro" id="IPR050090">
    <property type="entry name" value="Tyrosine_recombinase_XerCD"/>
</dbReference>
<dbReference type="PANTHER" id="PTHR30349:SF41">
    <property type="entry name" value="INTEGRASE_RECOMBINASE PROTEIN MJ0367-RELATED"/>
    <property type="match status" value="1"/>
</dbReference>
<dbReference type="PANTHER" id="PTHR30349">
    <property type="entry name" value="PHAGE INTEGRASE-RELATED"/>
    <property type="match status" value="1"/>
</dbReference>
<dbReference type="Pfam" id="PF00589">
    <property type="entry name" value="Phage_integrase"/>
    <property type="match status" value="1"/>
</dbReference>
<dbReference type="GO" id="GO:0006310">
    <property type="term" value="P:DNA recombination"/>
    <property type="evidence" value="ECO:0007669"/>
    <property type="project" value="UniProtKB-KW"/>
</dbReference>
<sequence>IQRKFFVTINEVELEQLKEAQVEKNPTIHERNNLIFDFLLYSGLRINELVNVKHSDWQGNQLRILGKGNKARAEKAGIQKKITPHTFRRSFATLLYRNKAQLLTIQQLLGHSSVQTTEKYIQNDFEYVYADY</sequence>
<accession>A0A9N9NVC9</accession>
<dbReference type="PROSITE" id="PS51898">
    <property type="entry name" value="TYR_RECOMBINASE"/>
    <property type="match status" value="1"/>
</dbReference>
<feature type="non-terminal residue" evidence="4">
    <location>
        <position position="1"/>
    </location>
</feature>
<dbReference type="EMBL" id="CAJVPS010047913">
    <property type="protein sequence ID" value="CAG8763764.1"/>
    <property type="molecule type" value="Genomic_DNA"/>
</dbReference>
<dbReference type="Gene3D" id="1.10.443.10">
    <property type="entry name" value="Intergrase catalytic core"/>
    <property type="match status" value="2"/>
</dbReference>
<dbReference type="GO" id="GO:0003677">
    <property type="term" value="F:DNA binding"/>
    <property type="evidence" value="ECO:0007669"/>
    <property type="project" value="UniProtKB-KW"/>
</dbReference>
<evidence type="ECO:0000259" key="3">
    <source>
        <dbReference type="PROSITE" id="PS51898"/>
    </source>
</evidence>
<evidence type="ECO:0000313" key="4">
    <source>
        <dbReference type="EMBL" id="CAG8763764.1"/>
    </source>
</evidence>
<dbReference type="InterPro" id="IPR002104">
    <property type="entry name" value="Integrase_catalytic"/>
</dbReference>
<dbReference type="GO" id="GO:0015074">
    <property type="term" value="P:DNA integration"/>
    <property type="evidence" value="ECO:0007669"/>
    <property type="project" value="InterPro"/>
</dbReference>
<comment type="caution">
    <text evidence="4">The sequence shown here is derived from an EMBL/GenBank/DDBJ whole genome shotgun (WGS) entry which is preliminary data.</text>
</comment>
<proteinExistence type="predicted"/>
<protein>
    <submittedName>
        <fullName evidence="4">4757_t:CDS:1</fullName>
    </submittedName>
</protein>
<dbReference type="InterPro" id="IPR011010">
    <property type="entry name" value="DNA_brk_join_enz"/>
</dbReference>
<keyword evidence="1" id="KW-0238">DNA-binding</keyword>
<organism evidence="4 5">
    <name type="scientific">Ambispora leptoticha</name>
    <dbReference type="NCBI Taxonomy" id="144679"/>
    <lineage>
        <taxon>Eukaryota</taxon>
        <taxon>Fungi</taxon>
        <taxon>Fungi incertae sedis</taxon>
        <taxon>Mucoromycota</taxon>
        <taxon>Glomeromycotina</taxon>
        <taxon>Glomeromycetes</taxon>
        <taxon>Archaeosporales</taxon>
        <taxon>Ambisporaceae</taxon>
        <taxon>Ambispora</taxon>
    </lineage>
</organism>
<keyword evidence="2" id="KW-0233">DNA recombination</keyword>
<dbReference type="InterPro" id="IPR013762">
    <property type="entry name" value="Integrase-like_cat_sf"/>
</dbReference>
<evidence type="ECO:0000313" key="5">
    <source>
        <dbReference type="Proteomes" id="UP000789508"/>
    </source>
</evidence>
<dbReference type="SUPFAM" id="SSF56349">
    <property type="entry name" value="DNA breaking-rejoining enzymes"/>
    <property type="match status" value="1"/>
</dbReference>
<gene>
    <name evidence="4" type="ORF">ALEPTO_LOCUS13773</name>
</gene>
<evidence type="ECO:0000256" key="1">
    <source>
        <dbReference type="ARBA" id="ARBA00023125"/>
    </source>
</evidence>
<reference evidence="4" key="1">
    <citation type="submission" date="2021-06" db="EMBL/GenBank/DDBJ databases">
        <authorList>
            <person name="Kallberg Y."/>
            <person name="Tangrot J."/>
            <person name="Rosling A."/>
        </authorList>
    </citation>
    <scope>NUCLEOTIDE SEQUENCE</scope>
    <source>
        <strain evidence="4">FL130A</strain>
    </source>
</reference>
<evidence type="ECO:0000256" key="2">
    <source>
        <dbReference type="ARBA" id="ARBA00023172"/>
    </source>
</evidence>
<dbReference type="AlphaFoldDB" id="A0A9N9NVC9"/>
<dbReference type="Proteomes" id="UP000789508">
    <property type="component" value="Unassembled WGS sequence"/>
</dbReference>
<name>A0A9N9NVC9_9GLOM</name>
<feature type="non-terminal residue" evidence="4">
    <location>
        <position position="132"/>
    </location>
</feature>
<keyword evidence="5" id="KW-1185">Reference proteome</keyword>
<feature type="domain" description="Tyr recombinase" evidence="3">
    <location>
        <begin position="1"/>
        <end position="132"/>
    </location>
</feature>